<feature type="compositionally biased region" description="Low complexity" evidence="1">
    <location>
        <begin position="116"/>
        <end position="130"/>
    </location>
</feature>
<dbReference type="AlphaFoldDB" id="A0A084VTY6"/>
<evidence type="ECO:0000256" key="1">
    <source>
        <dbReference type="SAM" id="MobiDB-lite"/>
    </source>
</evidence>
<dbReference type="EnsemblMetazoa" id="ASIC009015-RA">
    <property type="protein sequence ID" value="ASIC009015-PA"/>
    <property type="gene ID" value="ASIC009015"/>
</dbReference>
<protein>
    <submittedName>
        <fullName evidence="2 3">Uncharacterized protein</fullName>
    </submittedName>
</protein>
<evidence type="ECO:0000313" key="4">
    <source>
        <dbReference type="Proteomes" id="UP000030765"/>
    </source>
</evidence>
<dbReference type="VEuPathDB" id="VectorBase:ASIC009015"/>
<reference evidence="2 4" key="1">
    <citation type="journal article" date="2014" name="BMC Genomics">
        <title>Genome sequence of Anopheles sinensis provides insight into genetics basis of mosquito competence for malaria parasites.</title>
        <authorList>
            <person name="Zhou D."/>
            <person name="Zhang D."/>
            <person name="Ding G."/>
            <person name="Shi L."/>
            <person name="Hou Q."/>
            <person name="Ye Y."/>
            <person name="Xu Y."/>
            <person name="Zhou H."/>
            <person name="Xiong C."/>
            <person name="Li S."/>
            <person name="Yu J."/>
            <person name="Hong S."/>
            <person name="Yu X."/>
            <person name="Zou P."/>
            <person name="Chen C."/>
            <person name="Chang X."/>
            <person name="Wang W."/>
            <person name="Lv Y."/>
            <person name="Sun Y."/>
            <person name="Ma L."/>
            <person name="Shen B."/>
            <person name="Zhu C."/>
        </authorList>
    </citation>
    <scope>NUCLEOTIDE SEQUENCE [LARGE SCALE GENOMIC DNA]</scope>
</reference>
<organism evidence="2">
    <name type="scientific">Anopheles sinensis</name>
    <name type="common">Mosquito</name>
    <dbReference type="NCBI Taxonomy" id="74873"/>
    <lineage>
        <taxon>Eukaryota</taxon>
        <taxon>Metazoa</taxon>
        <taxon>Ecdysozoa</taxon>
        <taxon>Arthropoda</taxon>
        <taxon>Hexapoda</taxon>
        <taxon>Insecta</taxon>
        <taxon>Pterygota</taxon>
        <taxon>Neoptera</taxon>
        <taxon>Endopterygota</taxon>
        <taxon>Diptera</taxon>
        <taxon>Nematocera</taxon>
        <taxon>Culicoidea</taxon>
        <taxon>Culicidae</taxon>
        <taxon>Anophelinae</taxon>
        <taxon>Anopheles</taxon>
    </lineage>
</organism>
<feature type="region of interest" description="Disordered" evidence="1">
    <location>
        <begin position="95"/>
        <end position="187"/>
    </location>
</feature>
<accession>A0A084VTY6</accession>
<evidence type="ECO:0000313" key="3">
    <source>
        <dbReference type="EnsemblMetazoa" id="ASIC009015-PA"/>
    </source>
</evidence>
<sequence length="197" mass="19568">MRARCNVSRRQRSEAAEEAVLRGLSIAATAGGGPDESVGVCGGSESVGGDAYRSTAHGARTRGRPRPRMALGLAVALLVTLLGVRGSEFPERECCDPVYPPMPDPDPVPPGAAHPTTTISSSSSFQTGQTGEEGGRGRDSGTALGGGDHGGGAGGPAGTGPGNHPSSSRPMHIGYSGEFSTNEGSLGNGFALLAGGG</sequence>
<name>A0A084VTY6_ANOSI</name>
<dbReference type="EMBL" id="KE525093">
    <property type="protein sequence ID" value="KFB41430.1"/>
    <property type="molecule type" value="Genomic_DNA"/>
</dbReference>
<dbReference type="VEuPathDB" id="VectorBase:ASIS009099"/>
<gene>
    <name evidence="2" type="ORF">ZHAS_00009015</name>
</gene>
<feature type="compositionally biased region" description="Pro residues" evidence="1">
    <location>
        <begin position="98"/>
        <end position="112"/>
    </location>
</feature>
<keyword evidence="4" id="KW-1185">Reference proteome</keyword>
<dbReference type="EMBL" id="ATLV01016561">
    <property type="status" value="NOT_ANNOTATED_CDS"/>
    <property type="molecule type" value="Genomic_DNA"/>
</dbReference>
<reference evidence="3" key="2">
    <citation type="submission" date="2020-05" db="UniProtKB">
        <authorList>
            <consortium name="EnsemblMetazoa"/>
        </authorList>
    </citation>
    <scope>IDENTIFICATION</scope>
</reference>
<dbReference type="Proteomes" id="UP000030765">
    <property type="component" value="Unassembled WGS sequence"/>
</dbReference>
<evidence type="ECO:0000313" key="2">
    <source>
        <dbReference type="EMBL" id="KFB41430.1"/>
    </source>
</evidence>
<proteinExistence type="predicted"/>
<feature type="compositionally biased region" description="Gly residues" evidence="1">
    <location>
        <begin position="143"/>
        <end position="161"/>
    </location>
</feature>